<dbReference type="OrthoDB" id="6219513at2759"/>
<dbReference type="Pfam" id="PF00069">
    <property type="entry name" value="Pkinase"/>
    <property type="match status" value="1"/>
</dbReference>
<comment type="similarity">
    <text evidence="4">Belongs to the protein kinase superfamily.</text>
</comment>
<dbReference type="SUPFAM" id="SSF56112">
    <property type="entry name" value="Protein kinase-like (PK-like)"/>
    <property type="match status" value="1"/>
</dbReference>
<dbReference type="PROSITE" id="PS00107">
    <property type="entry name" value="PROTEIN_KINASE_ATP"/>
    <property type="match status" value="1"/>
</dbReference>
<dbReference type="STRING" id="34508.A0A4U5N067"/>
<dbReference type="PROSITE" id="PS00108">
    <property type="entry name" value="PROTEIN_KINASE_ST"/>
    <property type="match status" value="1"/>
</dbReference>
<dbReference type="PROSITE" id="PS50011">
    <property type="entry name" value="PROTEIN_KINASE_DOM"/>
    <property type="match status" value="1"/>
</dbReference>
<dbReference type="GO" id="GO:0004674">
    <property type="term" value="F:protein serine/threonine kinase activity"/>
    <property type="evidence" value="ECO:0007669"/>
    <property type="project" value="UniProtKB-KW"/>
</dbReference>
<protein>
    <recommendedName>
        <fullName evidence="6">Protein kinase domain-containing protein</fullName>
    </recommendedName>
</protein>
<accession>A0A4U5N067</accession>
<evidence type="ECO:0000259" key="6">
    <source>
        <dbReference type="PROSITE" id="PS50011"/>
    </source>
</evidence>
<evidence type="ECO:0000256" key="5">
    <source>
        <dbReference type="SAM" id="Phobius"/>
    </source>
</evidence>
<dbReference type="GO" id="GO:0005524">
    <property type="term" value="F:ATP binding"/>
    <property type="evidence" value="ECO:0007669"/>
    <property type="project" value="UniProtKB-UniRule"/>
</dbReference>
<comment type="caution">
    <text evidence="7">The sequence shown here is derived from an EMBL/GenBank/DDBJ whole genome shotgun (WGS) entry which is preliminary data.</text>
</comment>
<name>A0A4U5N067_STECR</name>
<keyword evidence="2 3" id="KW-0067">ATP-binding</keyword>
<dbReference type="InterPro" id="IPR017441">
    <property type="entry name" value="Protein_kinase_ATP_BS"/>
</dbReference>
<dbReference type="InterPro" id="IPR008271">
    <property type="entry name" value="Ser/Thr_kinase_AS"/>
</dbReference>
<keyword evidence="4" id="KW-0418">Kinase</keyword>
<keyword evidence="4" id="KW-0808">Transferase</keyword>
<dbReference type="GO" id="GO:0044773">
    <property type="term" value="P:mitotic DNA damage checkpoint signaling"/>
    <property type="evidence" value="ECO:0007669"/>
    <property type="project" value="TreeGrafter"/>
</dbReference>
<dbReference type="Proteomes" id="UP000298663">
    <property type="component" value="Unassembled WGS sequence"/>
</dbReference>
<organism evidence="7 8">
    <name type="scientific">Steinernema carpocapsae</name>
    <name type="common">Entomopathogenic nematode</name>
    <dbReference type="NCBI Taxonomy" id="34508"/>
    <lineage>
        <taxon>Eukaryota</taxon>
        <taxon>Metazoa</taxon>
        <taxon>Ecdysozoa</taxon>
        <taxon>Nematoda</taxon>
        <taxon>Chromadorea</taxon>
        <taxon>Rhabditida</taxon>
        <taxon>Tylenchina</taxon>
        <taxon>Panagrolaimomorpha</taxon>
        <taxon>Strongyloidoidea</taxon>
        <taxon>Steinernematidae</taxon>
        <taxon>Steinernema</taxon>
    </lineage>
</organism>
<evidence type="ECO:0000313" key="8">
    <source>
        <dbReference type="Proteomes" id="UP000298663"/>
    </source>
</evidence>
<keyword evidence="5" id="KW-0812">Transmembrane</keyword>
<evidence type="ECO:0000256" key="2">
    <source>
        <dbReference type="ARBA" id="ARBA00022840"/>
    </source>
</evidence>
<keyword evidence="5" id="KW-1133">Transmembrane helix</keyword>
<feature type="domain" description="Protein kinase" evidence="6">
    <location>
        <begin position="28"/>
        <end position="291"/>
    </location>
</feature>
<reference evidence="7 8" key="1">
    <citation type="journal article" date="2015" name="Genome Biol.">
        <title>Comparative genomics of Steinernema reveals deeply conserved gene regulatory networks.</title>
        <authorList>
            <person name="Dillman A.R."/>
            <person name="Macchietto M."/>
            <person name="Porter C.F."/>
            <person name="Rogers A."/>
            <person name="Williams B."/>
            <person name="Antoshechkin I."/>
            <person name="Lee M.M."/>
            <person name="Goodwin Z."/>
            <person name="Lu X."/>
            <person name="Lewis E.E."/>
            <person name="Goodrich-Blair H."/>
            <person name="Stock S.P."/>
            <person name="Adams B.J."/>
            <person name="Sternberg P.W."/>
            <person name="Mortazavi A."/>
        </authorList>
    </citation>
    <scope>NUCLEOTIDE SEQUENCE [LARGE SCALE GENOMIC DNA]</scope>
    <source>
        <strain evidence="7 8">ALL</strain>
    </source>
</reference>
<dbReference type="CDD" id="cd00180">
    <property type="entry name" value="PKc"/>
    <property type="match status" value="1"/>
</dbReference>
<evidence type="ECO:0000313" key="7">
    <source>
        <dbReference type="EMBL" id="TKR75777.1"/>
    </source>
</evidence>
<keyword evidence="5" id="KW-0472">Membrane</keyword>
<gene>
    <name evidence="7" type="ORF">L596_017020</name>
</gene>
<evidence type="ECO:0000256" key="3">
    <source>
        <dbReference type="PROSITE-ProRule" id="PRU10141"/>
    </source>
</evidence>
<keyword evidence="4" id="KW-0723">Serine/threonine-protein kinase</keyword>
<dbReference type="SMART" id="SM00220">
    <property type="entry name" value="S_TKc"/>
    <property type="match status" value="1"/>
</dbReference>
<dbReference type="PANTHER" id="PTHR44167">
    <property type="entry name" value="OVARIAN-SPECIFIC SERINE/THREONINE-PROTEIN KINASE LOK-RELATED"/>
    <property type="match status" value="1"/>
</dbReference>
<feature type="binding site" evidence="3">
    <location>
        <position position="55"/>
    </location>
    <ligand>
        <name>ATP</name>
        <dbReference type="ChEBI" id="CHEBI:30616"/>
    </ligand>
</feature>
<reference evidence="7 8" key="2">
    <citation type="journal article" date="2019" name="G3 (Bethesda)">
        <title>Hybrid Assembly of the Genome of the Entomopathogenic Nematode Steinernema carpocapsae Identifies the X-Chromosome.</title>
        <authorList>
            <person name="Serra L."/>
            <person name="Macchietto M."/>
            <person name="Macias-Munoz A."/>
            <person name="McGill C.J."/>
            <person name="Rodriguez I.M."/>
            <person name="Rodriguez B."/>
            <person name="Murad R."/>
            <person name="Mortazavi A."/>
        </authorList>
    </citation>
    <scope>NUCLEOTIDE SEQUENCE [LARGE SCALE GENOMIC DNA]</scope>
    <source>
        <strain evidence="7 8">ALL</strain>
    </source>
</reference>
<dbReference type="AlphaFoldDB" id="A0A4U5N067"/>
<sequence>MIQTPKPRASDFTSQLAGNVYHFKETPLQLRHRLGKGSFGSVYAAHKAGLEFAVKAVRTKTKDDEELLKSEVETLHLVGPYAHPHLVRLLDINFPFENTQTVFLRFPLAPFGSLANFMDDFKEEITSEFCWNTYAKILDGLAFLHSRNVFHRDVKPENILMQDVDQPQIGDFGLAYIAKDGLVPIFNNGAGTKSYLPPEFFDFGKFLAVFGDLWAAGVTLLYMLAGSRIWLEASQNDRRFTKFQDKKAHERIGMTKVGEVKKLLERDPCKRETPKIYQDALKKYNEEMTFLKVEEPEMYNLK</sequence>
<feature type="transmembrane region" description="Helical" evidence="5">
    <location>
        <begin position="206"/>
        <end position="231"/>
    </location>
</feature>
<dbReference type="Gene3D" id="1.10.510.10">
    <property type="entry name" value="Transferase(Phosphotransferase) domain 1"/>
    <property type="match status" value="1"/>
</dbReference>
<keyword evidence="8" id="KW-1185">Reference proteome</keyword>
<dbReference type="InterPro" id="IPR000719">
    <property type="entry name" value="Prot_kinase_dom"/>
</dbReference>
<dbReference type="GO" id="GO:0005634">
    <property type="term" value="C:nucleus"/>
    <property type="evidence" value="ECO:0007669"/>
    <property type="project" value="TreeGrafter"/>
</dbReference>
<keyword evidence="1 3" id="KW-0547">Nucleotide-binding</keyword>
<evidence type="ECO:0000256" key="4">
    <source>
        <dbReference type="RuleBase" id="RU000304"/>
    </source>
</evidence>
<dbReference type="EMBL" id="AZBU02000005">
    <property type="protein sequence ID" value="TKR75777.1"/>
    <property type="molecule type" value="Genomic_DNA"/>
</dbReference>
<evidence type="ECO:0000256" key="1">
    <source>
        <dbReference type="ARBA" id="ARBA00022741"/>
    </source>
</evidence>
<dbReference type="PANTHER" id="PTHR44167:SF24">
    <property type="entry name" value="SERINE_THREONINE-PROTEIN KINASE CHK2"/>
    <property type="match status" value="1"/>
</dbReference>
<proteinExistence type="inferred from homology"/>
<dbReference type="InterPro" id="IPR011009">
    <property type="entry name" value="Kinase-like_dom_sf"/>
</dbReference>